<dbReference type="RefSeq" id="WP_107888699.1">
    <property type="nucleotide sequence ID" value="NZ_CP028519.1"/>
</dbReference>
<gene>
    <name evidence="1" type="ORF">DAI18_02955</name>
</gene>
<proteinExistence type="predicted"/>
<reference evidence="1 2" key="1">
    <citation type="submission" date="2018-04" db="EMBL/GenBank/DDBJ databases">
        <title>Denitrifier Microvirgula.</title>
        <authorList>
            <person name="Anderson E."/>
            <person name="Jang J."/>
            <person name="Ishii S."/>
        </authorList>
    </citation>
    <scope>NUCLEOTIDE SEQUENCE [LARGE SCALE GENOMIC DNA]</scope>
    <source>
        <strain evidence="1 2">BE2.4</strain>
    </source>
</reference>
<dbReference type="KEGG" id="maer:DAI18_02955"/>
<dbReference type="OrthoDB" id="8596460at2"/>
<sequence>MVRPSRAARLPSRIVGKPCVGLHGQLLDWLDDSTPYYHLGHGARSFNPVSQRFVSMDPYSPFAGGGDNPYAFCLGDPVNRSDPSGYVSQLGAGPSCWARLASCCRWCHWAWRYPLSGW</sequence>
<name>A0A2S0P6Y8_9NEIS</name>
<dbReference type="InterPro" id="IPR022385">
    <property type="entry name" value="Rhs_assc_core"/>
</dbReference>
<dbReference type="Gene3D" id="2.180.10.10">
    <property type="entry name" value="RHS repeat-associated core"/>
    <property type="match status" value="1"/>
</dbReference>
<dbReference type="AlphaFoldDB" id="A0A2S0P6Y8"/>
<dbReference type="EMBL" id="CP028519">
    <property type="protein sequence ID" value="AVY93116.1"/>
    <property type="molecule type" value="Genomic_DNA"/>
</dbReference>
<evidence type="ECO:0000313" key="1">
    <source>
        <dbReference type="EMBL" id="AVY93116.1"/>
    </source>
</evidence>
<organism evidence="1 2">
    <name type="scientific">Microvirgula aerodenitrificans</name>
    <dbReference type="NCBI Taxonomy" id="57480"/>
    <lineage>
        <taxon>Bacteria</taxon>
        <taxon>Pseudomonadati</taxon>
        <taxon>Pseudomonadota</taxon>
        <taxon>Betaproteobacteria</taxon>
        <taxon>Neisseriales</taxon>
        <taxon>Aquaspirillaceae</taxon>
        <taxon>Microvirgula</taxon>
    </lineage>
</organism>
<dbReference type="NCBIfam" id="TIGR03696">
    <property type="entry name" value="Rhs_assc_core"/>
    <property type="match status" value="1"/>
</dbReference>
<keyword evidence="2" id="KW-1185">Reference proteome</keyword>
<accession>A0A2S0P6Y8</accession>
<dbReference type="Proteomes" id="UP000244173">
    <property type="component" value="Chromosome"/>
</dbReference>
<evidence type="ECO:0008006" key="3">
    <source>
        <dbReference type="Google" id="ProtNLM"/>
    </source>
</evidence>
<evidence type="ECO:0000313" key="2">
    <source>
        <dbReference type="Proteomes" id="UP000244173"/>
    </source>
</evidence>
<protein>
    <recommendedName>
        <fullName evidence="3">RHS repeat-associated core domain-containing protein</fullName>
    </recommendedName>
</protein>